<organism evidence="1">
    <name type="scientific">uncultured Rubrobacteraceae bacterium</name>
    <dbReference type="NCBI Taxonomy" id="349277"/>
    <lineage>
        <taxon>Bacteria</taxon>
        <taxon>Bacillati</taxon>
        <taxon>Actinomycetota</taxon>
        <taxon>Rubrobacteria</taxon>
        <taxon>Rubrobacterales</taxon>
        <taxon>Rubrobacteraceae</taxon>
        <taxon>environmental samples</taxon>
    </lineage>
</organism>
<evidence type="ECO:0000313" key="1">
    <source>
        <dbReference type="EMBL" id="CAA9488671.1"/>
    </source>
</evidence>
<accession>A0A6J4SC42</accession>
<name>A0A6J4SC42_9ACTN</name>
<dbReference type="AlphaFoldDB" id="A0A6J4SC42"/>
<protein>
    <submittedName>
        <fullName evidence="1">Uncharacterized protein</fullName>
    </submittedName>
</protein>
<proteinExistence type="predicted"/>
<dbReference type="EMBL" id="CADCVI010000217">
    <property type="protein sequence ID" value="CAA9488671.1"/>
    <property type="molecule type" value="Genomic_DNA"/>
</dbReference>
<gene>
    <name evidence="1" type="ORF">AVDCRST_MAG25-3232</name>
</gene>
<reference evidence="1" key="1">
    <citation type="submission" date="2020-02" db="EMBL/GenBank/DDBJ databases">
        <authorList>
            <person name="Meier V. D."/>
        </authorList>
    </citation>
    <scope>NUCLEOTIDE SEQUENCE</scope>
    <source>
        <strain evidence="1">AVDCRST_MAG25</strain>
    </source>
</reference>
<sequence length="43" mass="4801">MEPLRDFITGTPYPLQEILRGETDLLIPGSPLQGCSLSFVEYC</sequence>